<dbReference type="AlphaFoldDB" id="A0A7J9C522"/>
<accession>A0A7J9C522</accession>
<dbReference type="EMBL" id="JABEZY010000008">
    <property type="protein sequence ID" value="MBA0743526.1"/>
    <property type="molecule type" value="Genomic_DNA"/>
</dbReference>
<reference evidence="1 2" key="1">
    <citation type="journal article" date="2019" name="Genome Biol. Evol.">
        <title>Insights into the evolution of the New World diploid cottons (Gossypium, subgenus Houzingenia) based on genome sequencing.</title>
        <authorList>
            <person name="Grover C.E."/>
            <person name="Arick M.A. 2nd"/>
            <person name="Thrash A."/>
            <person name="Conover J.L."/>
            <person name="Sanders W.S."/>
            <person name="Peterson D.G."/>
            <person name="Frelichowski J.E."/>
            <person name="Scheffler J.A."/>
            <person name="Scheffler B.E."/>
            <person name="Wendel J.F."/>
        </authorList>
    </citation>
    <scope>NUCLEOTIDE SEQUENCE [LARGE SCALE GENOMIC DNA]</scope>
    <source>
        <strain evidence="1">5</strain>
        <tissue evidence="1">Leaf</tissue>
    </source>
</reference>
<protein>
    <submittedName>
        <fullName evidence="1">Uncharacterized protein</fullName>
    </submittedName>
</protein>
<evidence type="ECO:0000313" key="2">
    <source>
        <dbReference type="Proteomes" id="UP000593579"/>
    </source>
</evidence>
<proteinExistence type="predicted"/>
<evidence type="ECO:0000313" key="1">
    <source>
        <dbReference type="EMBL" id="MBA0743526.1"/>
    </source>
</evidence>
<keyword evidence="2" id="KW-1185">Reference proteome</keyword>
<gene>
    <name evidence="1" type="ORF">Gogos_006193</name>
</gene>
<sequence length="90" mass="10717">MTANAKIWMKFLCSRPKVDLSDIRPIQAILVYVILQKKQVCIELCKRVGVSMEQLDKEMNPPKKLPGDDIYKQYIILQRKQKEERRTRRL</sequence>
<organism evidence="1 2">
    <name type="scientific">Gossypium gossypioides</name>
    <name type="common">Mexican cotton</name>
    <name type="synonym">Selera gossypioides</name>
    <dbReference type="NCBI Taxonomy" id="34282"/>
    <lineage>
        <taxon>Eukaryota</taxon>
        <taxon>Viridiplantae</taxon>
        <taxon>Streptophyta</taxon>
        <taxon>Embryophyta</taxon>
        <taxon>Tracheophyta</taxon>
        <taxon>Spermatophyta</taxon>
        <taxon>Magnoliopsida</taxon>
        <taxon>eudicotyledons</taxon>
        <taxon>Gunneridae</taxon>
        <taxon>Pentapetalae</taxon>
        <taxon>rosids</taxon>
        <taxon>malvids</taxon>
        <taxon>Malvales</taxon>
        <taxon>Malvaceae</taxon>
        <taxon>Malvoideae</taxon>
        <taxon>Gossypium</taxon>
    </lineage>
</organism>
<name>A0A7J9C522_GOSGO</name>
<dbReference type="Proteomes" id="UP000593579">
    <property type="component" value="Unassembled WGS sequence"/>
</dbReference>
<comment type="caution">
    <text evidence="1">The sequence shown here is derived from an EMBL/GenBank/DDBJ whole genome shotgun (WGS) entry which is preliminary data.</text>
</comment>
<dbReference type="OrthoDB" id="10462775at2759"/>